<dbReference type="AlphaFoldDB" id="A0A7X9X354"/>
<evidence type="ECO:0000256" key="2">
    <source>
        <dbReference type="ARBA" id="ARBA00005417"/>
    </source>
</evidence>
<dbReference type="PANTHER" id="PTHR43297">
    <property type="entry name" value="OLIGOPEPTIDE TRANSPORT ATP-BINDING PROTEIN APPD"/>
    <property type="match status" value="1"/>
</dbReference>
<evidence type="ECO:0000256" key="15">
    <source>
        <dbReference type="SAM" id="MobiDB-lite"/>
    </source>
</evidence>
<dbReference type="InterPro" id="IPR017871">
    <property type="entry name" value="ABC_transporter-like_CS"/>
</dbReference>
<dbReference type="PANTHER" id="PTHR43297:SF13">
    <property type="entry name" value="NICKEL ABC TRANSPORTER, ATP-BINDING PROTEIN"/>
    <property type="match status" value="1"/>
</dbReference>
<comment type="subunit">
    <text evidence="11">The complex is composed of two ATP-binding proteins (NikD and NikE), two transmembrane proteins (NikB and NikC) and a solute-binding protein (NikA).</text>
</comment>
<evidence type="ECO:0000256" key="12">
    <source>
        <dbReference type="ARBA" id="ARBA00039098"/>
    </source>
</evidence>
<evidence type="ECO:0000256" key="3">
    <source>
        <dbReference type="ARBA" id="ARBA00022448"/>
    </source>
</evidence>
<feature type="region of interest" description="Disordered" evidence="15">
    <location>
        <begin position="1"/>
        <end position="20"/>
    </location>
</feature>
<keyword evidence="4" id="KW-1003">Cell membrane</keyword>
<dbReference type="InterPro" id="IPR050388">
    <property type="entry name" value="ABC_Ni/Peptide_Import"/>
</dbReference>
<feature type="compositionally biased region" description="Basic and acidic residues" evidence="15">
    <location>
        <begin position="7"/>
        <end position="16"/>
    </location>
</feature>
<keyword evidence="18" id="KW-1185">Reference proteome</keyword>
<reference evidence="17 18" key="1">
    <citation type="submission" date="2020-04" db="EMBL/GenBank/DDBJ databases">
        <title>Paraburkholderia sp. G-4-1-8 isolated from soil.</title>
        <authorList>
            <person name="Dahal R.H."/>
        </authorList>
    </citation>
    <scope>NUCLEOTIDE SEQUENCE [LARGE SCALE GENOMIC DNA]</scope>
    <source>
        <strain evidence="17 18">G-4-1-8</strain>
    </source>
</reference>
<keyword evidence="9" id="KW-0406">Ion transport</keyword>
<dbReference type="Pfam" id="PF00005">
    <property type="entry name" value="ABC_tran"/>
    <property type="match status" value="1"/>
</dbReference>
<evidence type="ECO:0000256" key="9">
    <source>
        <dbReference type="ARBA" id="ARBA00023065"/>
    </source>
</evidence>
<keyword evidence="3" id="KW-0813">Transport</keyword>
<dbReference type="Gene3D" id="3.40.50.300">
    <property type="entry name" value="P-loop containing nucleotide triphosphate hydrolases"/>
    <property type="match status" value="1"/>
</dbReference>
<dbReference type="GO" id="GO:0015833">
    <property type="term" value="P:peptide transport"/>
    <property type="evidence" value="ECO:0007669"/>
    <property type="project" value="InterPro"/>
</dbReference>
<dbReference type="Pfam" id="PF08352">
    <property type="entry name" value="oligo_HPY"/>
    <property type="match status" value="1"/>
</dbReference>
<name>A0A7X9X354_9BURK</name>
<proteinExistence type="inferred from homology"/>
<dbReference type="GO" id="GO:0016887">
    <property type="term" value="F:ATP hydrolysis activity"/>
    <property type="evidence" value="ECO:0007669"/>
    <property type="project" value="InterPro"/>
</dbReference>
<protein>
    <recommendedName>
        <fullName evidence="13">Nickel import system ATP-binding protein NikD</fullName>
        <ecNumber evidence="12">7.2.2.11</ecNumber>
    </recommendedName>
</protein>
<evidence type="ECO:0000256" key="11">
    <source>
        <dbReference type="ARBA" id="ARBA00038669"/>
    </source>
</evidence>
<dbReference type="CDD" id="cd03257">
    <property type="entry name" value="ABC_NikE_OppD_transporters"/>
    <property type="match status" value="1"/>
</dbReference>
<evidence type="ECO:0000256" key="7">
    <source>
        <dbReference type="ARBA" id="ARBA00022840"/>
    </source>
</evidence>
<dbReference type="InterPro" id="IPR003593">
    <property type="entry name" value="AAA+_ATPase"/>
</dbReference>
<keyword evidence="6" id="KW-0547">Nucleotide-binding</keyword>
<evidence type="ECO:0000256" key="10">
    <source>
        <dbReference type="ARBA" id="ARBA00023136"/>
    </source>
</evidence>
<evidence type="ECO:0000256" key="4">
    <source>
        <dbReference type="ARBA" id="ARBA00022475"/>
    </source>
</evidence>
<dbReference type="InterPro" id="IPR003439">
    <property type="entry name" value="ABC_transporter-like_ATP-bd"/>
</dbReference>
<dbReference type="GO" id="GO:0005524">
    <property type="term" value="F:ATP binding"/>
    <property type="evidence" value="ECO:0007669"/>
    <property type="project" value="UniProtKB-KW"/>
</dbReference>
<gene>
    <name evidence="17" type="ORF">HHL14_06885</name>
</gene>
<dbReference type="PROSITE" id="PS50893">
    <property type="entry name" value="ABC_TRANSPORTER_2"/>
    <property type="match status" value="1"/>
</dbReference>
<comment type="caution">
    <text evidence="17">The sequence shown here is derived from an EMBL/GenBank/DDBJ whole genome shotgun (WGS) entry which is preliminary data.</text>
</comment>
<evidence type="ECO:0000256" key="5">
    <source>
        <dbReference type="ARBA" id="ARBA00022519"/>
    </source>
</evidence>
<dbReference type="EC" id="7.2.2.11" evidence="12"/>
<dbReference type="NCBIfam" id="TIGR01727">
    <property type="entry name" value="oligo_HPY"/>
    <property type="match status" value="1"/>
</dbReference>
<comment type="catalytic activity">
    <reaction evidence="14">
        <text>Ni(2+)(out) + ATP + H2O = Ni(2+)(in) + ADP + phosphate + H(+)</text>
        <dbReference type="Rhea" id="RHEA:15557"/>
        <dbReference type="ChEBI" id="CHEBI:15377"/>
        <dbReference type="ChEBI" id="CHEBI:15378"/>
        <dbReference type="ChEBI" id="CHEBI:30616"/>
        <dbReference type="ChEBI" id="CHEBI:43474"/>
        <dbReference type="ChEBI" id="CHEBI:49786"/>
        <dbReference type="ChEBI" id="CHEBI:456216"/>
        <dbReference type="EC" id="7.2.2.11"/>
    </reaction>
    <physiologicalReaction direction="left-to-right" evidence="14">
        <dbReference type="Rhea" id="RHEA:15558"/>
    </physiologicalReaction>
</comment>
<comment type="similarity">
    <text evidence="2">Belongs to the ABC transporter superfamily.</text>
</comment>
<dbReference type="Proteomes" id="UP000583127">
    <property type="component" value="Unassembled WGS sequence"/>
</dbReference>
<evidence type="ECO:0000256" key="8">
    <source>
        <dbReference type="ARBA" id="ARBA00022967"/>
    </source>
</evidence>
<organism evidence="17 18">
    <name type="scientific">Paraburkholderia antibiotica</name>
    <dbReference type="NCBI Taxonomy" id="2728839"/>
    <lineage>
        <taxon>Bacteria</taxon>
        <taxon>Pseudomonadati</taxon>
        <taxon>Pseudomonadota</taxon>
        <taxon>Betaproteobacteria</taxon>
        <taxon>Burkholderiales</taxon>
        <taxon>Burkholderiaceae</taxon>
        <taxon>Paraburkholderia</taxon>
    </lineage>
</organism>
<evidence type="ECO:0000256" key="1">
    <source>
        <dbReference type="ARBA" id="ARBA00004417"/>
    </source>
</evidence>
<dbReference type="FunFam" id="3.40.50.300:FF:000016">
    <property type="entry name" value="Oligopeptide ABC transporter ATP-binding component"/>
    <property type="match status" value="1"/>
</dbReference>
<evidence type="ECO:0000256" key="6">
    <source>
        <dbReference type="ARBA" id="ARBA00022741"/>
    </source>
</evidence>
<accession>A0A7X9X354</accession>
<dbReference type="InterPro" id="IPR013563">
    <property type="entry name" value="Oligopep_ABC_C"/>
</dbReference>
<keyword evidence="7 17" id="KW-0067">ATP-binding</keyword>
<dbReference type="PROSITE" id="PS00211">
    <property type="entry name" value="ABC_TRANSPORTER_1"/>
    <property type="match status" value="1"/>
</dbReference>
<dbReference type="SMART" id="SM00382">
    <property type="entry name" value="AAA"/>
    <property type="match status" value="1"/>
</dbReference>
<evidence type="ECO:0000256" key="13">
    <source>
        <dbReference type="ARBA" id="ARBA00044143"/>
    </source>
</evidence>
<keyword evidence="8" id="KW-1278">Translocase</keyword>
<keyword evidence="10" id="KW-0472">Membrane</keyword>
<dbReference type="GO" id="GO:0005886">
    <property type="term" value="C:plasma membrane"/>
    <property type="evidence" value="ECO:0007669"/>
    <property type="project" value="UniProtKB-SubCell"/>
</dbReference>
<comment type="subcellular location">
    <subcellularLocation>
        <location evidence="1">Cell inner membrane</location>
        <topology evidence="1">Peripheral membrane protein</topology>
    </subcellularLocation>
</comment>
<dbReference type="RefSeq" id="WP_169496806.1">
    <property type="nucleotide sequence ID" value="NZ_JABBFZ010000002.1"/>
</dbReference>
<feature type="domain" description="ABC transporter" evidence="16">
    <location>
        <begin position="26"/>
        <end position="283"/>
    </location>
</feature>
<evidence type="ECO:0000313" key="18">
    <source>
        <dbReference type="Proteomes" id="UP000583127"/>
    </source>
</evidence>
<dbReference type="InterPro" id="IPR027417">
    <property type="entry name" value="P-loop_NTPase"/>
</dbReference>
<dbReference type="GO" id="GO:0015413">
    <property type="term" value="F:ABC-type nickel transporter activity"/>
    <property type="evidence" value="ECO:0007669"/>
    <property type="project" value="UniProtKB-EC"/>
</dbReference>
<keyword evidence="5" id="KW-0997">Cell inner membrane</keyword>
<dbReference type="SUPFAM" id="SSF52540">
    <property type="entry name" value="P-loop containing nucleoside triphosphate hydrolases"/>
    <property type="match status" value="1"/>
</dbReference>
<evidence type="ECO:0000313" key="17">
    <source>
        <dbReference type="EMBL" id="NML30555.1"/>
    </source>
</evidence>
<dbReference type="EMBL" id="JABBFZ010000002">
    <property type="protein sequence ID" value="NML30555.1"/>
    <property type="molecule type" value="Genomic_DNA"/>
</dbReference>
<evidence type="ECO:0000259" key="16">
    <source>
        <dbReference type="PROSITE" id="PS50893"/>
    </source>
</evidence>
<sequence>MTTDHPLPTDRSDDAAQPRADPQALLRIRGLRTCFDTANGVVRAVDGVDLDVFPGECLGVVGESGSGKSVTFASVIGLVRSPGRIEAGSVEFGGRNLVGMERKELRRLRGKEIAMTMQDALAALNPALTVGEQLTEVLYAHDDTLPARGRARKTDANRKAIELMQMVGIPSAPTRLRDYPHQFSGGMRQRIMIAIALACRPRLLIADEPTTALDVTIQAQVLELIASLRKQLGMSVVLITHDLGVVVEQCDRVAVMYAGQIVETGTARQVIGNPRHPYTRGLLESIPRLSDPHAKIRPIEGQVPDLVDLPDVCRFYTRCPQRTERCRTSIDMHTLGDGRRVRCILAQE</sequence>
<evidence type="ECO:0000256" key="14">
    <source>
        <dbReference type="ARBA" id="ARBA00048610"/>
    </source>
</evidence>